<comment type="similarity">
    <text evidence="1">Belongs to the bactofilin family.</text>
</comment>
<dbReference type="EMBL" id="JAUYZK010000008">
    <property type="protein sequence ID" value="MDP2539316.1"/>
    <property type="molecule type" value="Genomic_DNA"/>
</dbReference>
<feature type="compositionally biased region" description="Basic and acidic residues" evidence="2">
    <location>
        <begin position="117"/>
        <end position="128"/>
    </location>
</feature>
<evidence type="ECO:0000313" key="5">
    <source>
        <dbReference type="Proteomes" id="UP001177258"/>
    </source>
</evidence>
<feature type="compositionally biased region" description="Polar residues" evidence="2">
    <location>
        <begin position="1"/>
        <end position="12"/>
    </location>
</feature>
<sequence>MAIFTNDNKQPNGGTGKMGPATIIAQGTKLKGEINTDCHLHIDGEFEGNINSKNTVMIGKSGLVSGEIYAQKLIVSGKFNGTTESEVVEILPLGRIDGKIITSELVIERKGIFMGESKTKTGSSDKTHKTPTIKPTNDTIQSL</sequence>
<dbReference type="PANTHER" id="PTHR35024">
    <property type="entry name" value="HYPOTHETICAL CYTOSOLIC PROTEIN"/>
    <property type="match status" value="1"/>
</dbReference>
<accession>A0AA90TBZ7</accession>
<evidence type="ECO:0000256" key="1">
    <source>
        <dbReference type="ARBA" id="ARBA00044755"/>
    </source>
</evidence>
<dbReference type="PANTHER" id="PTHR35024:SF4">
    <property type="entry name" value="POLYMER-FORMING CYTOSKELETAL PROTEIN"/>
    <property type="match status" value="1"/>
</dbReference>
<comment type="caution">
    <text evidence="4">The sequence shown here is derived from an EMBL/GenBank/DDBJ whole genome shotgun (WGS) entry which is preliminary data.</text>
</comment>
<name>A0AA90TBZ7_9HELI</name>
<reference evidence="3 5" key="3">
    <citation type="journal article" date="2024" name="Syst. Appl. Microbiol.">
        <title>Helicobacter cappadocius sp. nov., from lizards: The first psychrotrophic Helicobacter species.</title>
        <authorList>
            <person name="Aydin F."/>
            <person name="Tarhane S."/>
            <person name="Karakaya E."/>
            <person name="Abay S."/>
            <person name="Kayman T."/>
            <person name="Guran O."/>
            <person name="Bozkurt E."/>
            <person name="Uzum N."/>
            <person name="Avci A."/>
            <person name="Olgun K."/>
            <person name="Jablonski D."/>
            <person name="Guran C."/>
            <person name="Burcin Saticioglu I."/>
        </authorList>
    </citation>
    <scope>NUCLEOTIDE SEQUENCE [LARGE SCALE GENOMIC DNA]</scope>
    <source>
        <strain evidence="3">Faydin-H75</strain>
        <strain evidence="5">faydin-H76</strain>
    </source>
</reference>
<dbReference type="AlphaFoldDB" id="A0AA90TBZ7"/>
<evidence type="ECO:0000256" key="2">
    <source>
        <dbReference type="SAM" id="MobiDB-lite"/>
    </source>
</evidence>
<dbReference type="InterPro" id="IPR007607">
    <property type="entry name" value="BacA/B"/>
</dbReference>
<dbReference type="Pfam" id="PF04519">
    <property type="entry name" value="Bactofilin"/>
    <property type="match status" value="1"/>
</dbReference>
<dbReference type="EMBL" id="JAUPEV010000008">
    <property type="protein sequence ID" value="MDO7253420.1"/>
    <property type="molecule type" value="Genomic_DNA"/>
</dbReference>
<evidence type="ECO:0000313" key="6">
    <source>
        <dbReference type="Proteomes" id="UP001240777"/>
    </source>
</evidence>
<organism evidence="4 5">
    <name type="scientific">Helicobacter cappadocius</name>
    <dbReference type="NCBI Taxonomy" id="3063998"/>
    <lineage>
        <taxon>Bacteria</taxon>
        <taxon>Pseudomonadati</taxon>
        <taxon>Campylobacterota</taxon>
        <taxon>Epsilonproteobacteria</taxon>
        <taxon>Campylobacterales</taxon>
        <taxon>Helicobacteraceae</taxon>
        <taxon>Helicobacter</taxon>
    </lineage>
</organism>
<dbReference type="RefSeq" id="WP_305517261.1">
    <property type="nucleotide sequence ID" value="NZ_JAUPEV010000008.1"/>
</dbReference>
<keyword evidence="6" id="KW-1185">Reference proteome</keyword>
<feature type="region of interest" description="Disordered" evidence="2">
    <location>
        <begin position="117"/>
        <end position="143"/>
    </location>
</feature>
<evidence type="ECO:0000313" key="3">
    <source>
        <dbReference type="EMBL" id="MDO7253420.1"/>
    </source>
</evidence>
<dbReference type="Proteomes" id="UP001240777">
    <property type="component" value="Unassembled WGS sequence"/>
</dbReference>
<proteinExistence type="inferred from homology"/>
<dbReference type="Proteomes" id="UP001177258">
    <property type="component" value="Unassembled WGS sequence"/>
</dbReference>
<evidence type="ECO:0000313" key="4">
    <source>
        <dbReference type="EMBL" id="MDP2539316.1"/>
    </source>
</evidence>
<feature type="compositionally biased region" description="Polar residues" evidence="2">
    <location>
        <begin position="133"/>
        <end position="143"/>
    </location>
</feature>
<feature type="region of interest" description="Disordered" evidence="2">
    <location>
        <begin position="1"/>
        <end position="20"/>
    </location>
</feature>
<gene>
    <name evidence="3" type="ORF">Q5I04_05800</name>
    <name evidence="4" type="ORF">Q5I06_05965</name>
</gene>
<protein>
    <submittedName>
        <fullName evidence="4">Polymer-forming cytoskeletal protein</fullName>
    </submittedName>
</protein>
<reference evidence="4 6" key="1">
    <citation type="submission" date="2023-07" db="EMBL/GenBank/DDBJ databases">
        <title>Unpublished Manusciprt.</title>
        <authorList>
            <person name="Aydin F."/>
            <person name="Tarhane S."/>
            <person name="Saticioglu I.B."/>
            <person name="Karakaya E."/>
            <person name="Abay S."/>
            <person name="Guran O."/>
            <person name="Bozkurt E."/>
            <person name="Uzum N."/>
            <person name="Olgun K."/>
            <person name="Jablonski D."/>
        </authorList>
    </citation>
    <scope>NUCLEOTIDE SEQUENCE</scope>
    <source>
        <strain evidence="6">faydin-H75</strain>
        <strain evidence="4">Faydin-H76</strain>
    </source>
</reference>
<reference evidence="3" key="2">
    <citation type="submission" date="2023-07" db="EMBL/GenBank/DDBJ databases">
        <authorList>
            <person name="Aydin F."/>
            <person name="Tarhane S."/>
            <person name="Saticioglu I.B."/>
            <person name="Karakaya E."/>
            <person name="Abay S."/>
            <person name="Guran O."/>
            <person name="Bozkurt E."/>
            <person name="Uzum N."/>
            <person name="Olgun K."/>
            <person name="Jablonski D."/>
        </authorList>
    </citation>
    <scope>NUCLEOTIDE SEQUENCE</scope>
    <source>
        <strain evidence="3">Faydin-H75</strain>
    </source>
</reference>